<accession>A0A9X3BHM6</accession>
<dbReference type="EMBL" id="JACKRN010000529">
    <property type="protein sequence ID" value="MCV7071559.1"/>
    <property type="molecule type" value="Genomic_DNA"/>
</dbReference>
<reference evidence="1" key="1">
    <citation type="submission" date="2020-07" db="EMBL/GenBank/DDBJ databases">
        <authorList>
            <person name="Pettersson B.M.F."/>
            <person name="Behra P.R.K."/>
            <person name="Ramesh M."/>
            <person name="Das S."/>
            <person name="Dasgupta S."/>
            <person name="Kirsebom L.A."/>
        </authorList>
    </citation>
    <scope>NUCLEOTIDE SEQUENCE</scope>
    <source>
        <strain evidence="1">DSM 45406</strain>
    </source>
</reference>
<dbReference type="Proteomes" id="UP001140272">
    <property type="component" value="Unassembled WGS sequence"/>
</dbReference>
<evidence type="ECO:0000313" key="1">
    <source>
        <dbReference type="EMBL" id="MCV7071559.1"/>
    </source>
</evidence>
<comment type="caution">
    <text evidence="1">The sequence shown here is derived from an EMBL/GenBank/DDBJ whole genome shotgun (WGS) entry which is preliminary data.</text>
</comment>
<gene>
    <name evidence="1" type="ORF">H7H73_15165</name>
</gene>
<reference evidence="1" key="2">
    <citation type="journal article" date="2022" name="BMC Genomics">
        <title>Comparative genome analysis of mycobacteria focusing on tRNA and non-coding RNA.</title>
        <authorList>
            <person name="Behra P.R.K."/>
            <person name="Pettersson B.M.F."/>
            <person name="Ramesh M."/>
            <person name="Das S."/>
            <person name="Dasgupta S."/>
            <person name="Kirsebom L.A."/>
        </authorList>
    </citation>
    <scope>NUCLEOTIDE SEQUENCE</scope>
    <source>
        <strain evidence="1">DSM 45406</strain>
    </source>
</reference>
<name>A0A9X3BHM6_9MYCO</name>
<evidence type="ECO:0000313" key="2">
    <source>
        <dbReference type="Proteomes" id="UP001140272"/>
    </source>
</evidence>
<dbReference type="AlphaFoldDB" id="A0A9X3BHM6"/>
<sequence>MPARVSPTDRVRAKIDELFASDRELPEILEEVARLGAQLLMQAALEAEVTEFLG</sequence>
<feature type="non-terminal residue" evidence="1">
    <location>
        <position position="54"/>
    </location>
</feature>
<organism evidence="1 2">
    <name type="scientific">Mycolicibacterium rufum</name>
    <dbReference type="NCBI Taxonomy" id="318424"/>
    <lineage>
        <taxon>Bacteria</taxon>
        <taxon>Bacillati</taxon>
        <taxon>Actinomycetota</taxon>
        <taxon>Actinomycetes</taxon>
        <taxon>Mycobacteriales</taxon>
        <taxon>Mycobacteriaceae</taxon>
        <taxon>Mycolicibacterium</taxon>
    </lineage>
</organism>
<protein>
    <submittedName>
        <fullName evidence="1">Uncharacterized protein</fullName>
    </submittedName>
</protein>
<proteinExistence type="predicted"/>